<accession>A0ABY7SPA3</accession>
<keyword evidence="3" id="KW-1185">Reference proteome</keyword>
<protein>
    <submittedName>
        <fullName evidence="2">TfoX/Sxy family protein</fullName>
    </submittedName>
</protein>
<evidence type="ECO:0000259" key="1">
    <source>
        <dbReference type="Pfam" id="PF04993"/>
    </source>
</evidence>
<sequence length="111" mass="11957">MTRDPALESRMLDDLGHPAGISSRAMFGGLCYLLNGHMLCAARQGRAMYRVGRSAEARALTLPGTRPMVQGGRAAPGYVWLSGDPLADDSLRQSLARMSLDFVSHLPAKDV</sequence>
<dbReference type="EMBL" id="CP067136">
    <property type="protein sequence ID" value="WCR08710.1"/>
    <property type="molecule type" value="Genomic_DNA"/>
</dbReference>
<dbReference type="Pfam" id="PF04993">
    <property type="entry name" value="TfoX_N"/>
    <property type="match status" value="1"/>
</dbReference>
<proteinExistence type="predicted"/>
<organism evidence="2 3">
    <name type="scientific">Paracoccus fistulariae</name>
    <dbReference type="NCBI Taxonomy" id="658446"/>
    <lineage>
        <taxon>Bacteria</taxon>
        <taxon>Pseudomonadati</taxon>
        <taxon>Pseudomonadota</taxon>
        <taxon>Alphaproteobacteria</taxon>
        <taxon>Rhodobacterales</taxon>
        <taxon>Paracoccaceae</taxon>
        <taxon>Paracoccus</taxon>
    </lineage>
</organism>
<dbReference type="Gene3D" id="3.30.1460.30">
    <property type="entry name" value="YgaC/TfoX-N like chaperone"/>
    <property type="match status" value="1"/>
</dbReference>
<dbReference type="InterPro" id="IPR007076">
    <property type="entry name" value="TfoX_N"/>
</dbReference>
<gene>
    <name evidence="2" type="ORF">JHX87_07910</name>
</gene>
<name>A0ABY7SPA3_9RHOB</name>
<feature type="domain" description="TfoX N-terminal" evidence="1">
    <location>
        <begin position="19"/>
        <end position="102"/>
    </location>
</feature>
<evidence type="ECO:0000313" key="2">
    <source>
        <dbReference type="EMBL" id="WCR08710.1"/>
    </source>
</evidence>
<evidence type="ECO:0000313" key="3">
    <source>
        <dbReference type="Proteomes" id="UP001219349"/>
    </source>
</evidence>
<dbReference type="RefSeq" id="WP_271885824.1">
    <property type="nucleotide sequence ID" value="NZ_CP067136.1"/>
</dbReference>
<reference evidence="2 3" key="1">
    <citation type="submission" date="2021-01" db="EMBL/GenBank/DDBJ databases">
        <title>Biogeographic distribution of Paracoccus.</title>
        <authorList>
            <person name="Hollensteiner J."/>
            <person name="Leineberger J."/>
            <person name="Brinkhoff T."/>
            <person name="Daniel R."/>
        </authorList>
    </citation>
    <scope>NUCLEOTIDE SEQUENCE [LARGE SCALE GENOMIC DNA]</scope>
    <source>
        <strain evidence="2 3">KCTC 22803</strain>
    </source>
</reference>
<dbReference type="SUPFAM" id="SSF159894">
    <property type="entry name" value="YgaC/TfoX-N like"/>
    <property type="match status" value="1"/>
</dbReference>
<dbReference type="Proteomes" id="UP001219349">
    <property type="component" value="Chromosome"/>
</dbReference>